<dbReference type="GO" id="GO:0071949">
    <property type="term" value="F:FAD binding"/>
    <property type="evidence" value="ECO:0007669"/>
    <property type="project" value="InterPro"/>
</dbReference>
<dbReference type="Proteomes" id="UP001142055">
    <property type="component" value="Chromosome 1"/>
</dbReference>
<dbReference type="GO" id="GO:0004458">
    <property type="term" value="F:D-lactate dehydrogenase (cytochrome) activity"/>
    <property type="evidence" value="ECO:0007669"/>
    <property type="project" value="UniProtKB-EC"/>
</dbReference>
<comment type="cofactor">
    <cofactor evidence="1">
        <name>FAD</name>
        <dbReference type="ChEBI" id="CHEBI:57692"/>
    </cofactor>
</comment>
<evidence type="ECO:0000256" key="11">
    <source>
        <dbReference type="ARBA" id="ARBA00038897"/>
    </source>
</evidence>
<evidence type="ECO:0000256" key="3">
    <source>
        <dbReference type="ARBA" id="ARBA00004275"/>
    </source>
</evidence>
<comment type="similarity">
    <text evidence="4">Belongs to the FAD-binding oxidoreductase/transferase type 4 family.</text>
</comment>
<dbReference type="PROSITE" id="PS51387">
    <property type="entry name" value="FAD_PCMH"/>
    <property type="match status" value="1"/>
</dbReference>
<evidence type="ECO:0000256" key="10">
    <source>
        <dbReference type="ARBA" id="ARBA00023140"/>
    </source>
</evidence>
<keyword evidence="6" id="KW-0274">FAD</keyword>
<feature type="domain" description="FAD-binding PCMH-type" evidence="12">
    <location>
        <begin position="99"/>
        <end position="260"/>
    </location>
</feature>
<dbReference type="FunFam" id="3.30.43.10:FF:000010">
    <property type="entry name" value="probable D-lactate dehydrogenase, mitochondrial"/>
    <property type="match status" value="1"/>
</dbReference>
<evidence type="ECO:0000313" key="14">
    <source>
        <dbReference type="Proteomes" id="UP001142055"/>
    </source>
</evidence>
<evidence type="ECO:0000256" key="2">
    <source>
        <dbReference type="ARBA" id="ARBA00004173"/>
    </source>
</evidence>
<dbReference type="GO" id="GO:0005777">
    <property type="term" value="C:peroxisome"/>
    <property type="evidence" value="ECO:0007669"/>
    <property type="project" value="UniProtKB-SubCell"/>
</dbReference>
<dbReference type="EMBL" id="JAPWDV010000001">
    <property type="protein sequence ID" value="KAJ6222203.1"/>
    <property type="molecule type" value="Genomic_DNA"/>
</dbReference>
<dbReference type="Gene3D" id="3.30.70.2740">
    <property type="match status" value="1"/>
</dbReference>
<dbReference type="SUPFAM" id="SSF56176">
    <property type="entry name" value="FAD-binding/transporter-associated domain-like"/>
    <property type="match status" value="1"/>
</dbReference>
<dbReference type="GO" id="GO:0008720">
    <property type="term" value="F:D-lactate dehydrogenase (NAD+) activity"/>
    <property type="evidence" value="ECO:0007669"/>
    <property type="project" value="TreeGrafter"/>
</dbReference>
<keyword evidence="7" id="KW-0809">Transit peptide</keyword>
<dbReference type="PANTHER" id="PTHR11748:SF111">
    <property type="entry name" value="D-LACTATE DEHYDROGENASE, MITOCHONDRIAL-RELATED"/>
    <property type="match status" value="1"/>
</dbReference>
<dbReference type="InterPro" id="IPR006094">
    <property type="entry name" value="Oxid_FAD_bind_N"/>
</dbReference>
<keyword evidence="10" id="KW-0576">Peroxisome</keyword>
<protein>
    <recommendedName>
        <fullName evidence="11">D-lactate dehydrogenase (cytochrome)</fullName>
        <ecNumber evidence="11">1.1.2.4</ecNumber>
    </recommendedName>
</protein>
<dbReference type="Pfam" id="PF01565">
    <property type="entry name" value="FAD_binding_4"/>
    <property type="match status" value="1"/>
</dbReference>
<reference evidence="13" key="1">
    <citation type="submission" date="2022-12" db="EMBL/GenBank/DDBJ databases">
        <title>Genome assemblies of Blomia tropicalis.</title>
        <authorList>
            <person name="Cui Y."/>
        </authorList>
    </citation>
    <scope>NUCLEOTIDE SEQUENCE</scope>
    <source>
        <tissue evidence="13">Adult mites</tissue>
    </source>
</reference>
<keyword evidence="14" id="KW-1185">Reference proteome</keyword>
<evidence type="ECO:0000256" key="9">
    <source>
        <dbReference type="ARBA" id="ARBA00023128"/>
    </source>
</evidence>
<dbReference type="Gene3D" id="3.30.465.10">
    <property type="match status" value="1"/>
</dbReference>
<evidence type="ECO:0000256" key="5">
    <source>
        <dbReference type="ARBA" id="ARBA00022630"/>
    </source>
</evidence>
<dbReference type="SUPFAM" id="SSF55103">
    <property type="entry name" value="FAD-linked oxidases, C-terminal domain"/>
    <property type="match status" value="1"/>
</dbReference>
<comment type="subcellular location">
    <subcellularLocation>
        <location evidence="2">Mitochondrion</location>
    </subcellularLocation>
    <subcellularLocation>
        <location evidence="3">Peroxisome</location>
    </subcellularLocation>
</comment>
<evidence type="ECO:0000256" key="1">
    <source>
        <dbReference type="ARBA" id="ARBA00001974"/>
    </source>
</evidence>
<dbReference type="InterPro" id="IPR016164">
    <property type="entry name" value="FAD-linked_Oxase-like_C"/>
</dbReference>
<evidence type="ECO:0000256" key="4">
    <source>
        <dbReference type="ARBA" id="ARBA00008000"/>
    </source>
</evidence>
<dbReference type="InterPro" id="IPR036318">
    <property type="entry name" value="FAD-bd_PCMH-like_sf"/>
</dbReference>
<name>A0A9Q0RNA9_BLOTA</name>
<dbReference type="FunFam" id="1.10.45.10:FF:000001">
    <property type="entry name" value="D-lactate dehydrogenase mitochondrial"/>
    <property type="match status" value="1"/>
</dbReference>
<dbReference type="InterPro" id="IPR016169">
    <property type="entry name" value="FAD-bd_PCMH_sub2"/>
</dbReference>
<accession>A0A9Q0RNA9</accession>
<keyword evidence="8" id="KW-0560">Oxidoreductase</keyword>
<evidence type="ECO:0000259" key="12">
    <source>
        <dbReference type="PROSITE" id="PS51387"/>
    </source>
</evidence>
<evidence type="ECO:0000256" key="6">
    <source>
        <dbReference type="ARBA" id="ARBA00022827"/>
    </source>
</evidence>
<dbReference type="EC" id="1.1.2.4" evidence="11"/>
<proteinExistence type="inferred from homology"/>
<keyword evidence="5" id="KW-0285">Flavoprotein</keyword>
<comment type="caution">
    <text evidence="13">The sequence shown here is derived from an EMBL/GenBank/DDBJ whole genome shotgun (WGS) entry which is preliminary data.</text>
</comment>
<dbReference type="GO" id="GO:1903457">
    <property type="term" value="P:lactate catabolic process"/>
    <property type="evidence" value="ECO:0007669"/>
    <property type="project" value="TreeGrafter"/>
</dbReference>
<dbReference type="GO" id="GO:0005739">
    <property type="term" value="C:mitochondrion"/>
    <property type="evidence" value="ECO:0007669"/>
    <property type="project" value="UniProtKB-SubCell"/>
</dbReference>
<dbReference type="Gene3D" id="1.10.45.10">
    <property type="entry name" value="Vanillyl-alcohol Oxidase, Chain A, domain 4"/>
    <property type="match status" value="1"/>
</dbReference>
<dbReference type="Pfam" id="PF02913">
    <property type="entry name" value="FAD-oxidase_C"/>
    <property type="match status" value="1"/>
</dbReference>
<dbReference type="InterPro" id="IPR004113">
    <property type="entry name" value="FAD-bd_oxidored_4_C"/>
</dbReference>
<dbReference type="FunFam" id="3.30.70.2740:FF:000001">
    <property type="entry name" value="D-lactate dehydrogenase mitochondrial"/>
    <property type="match status" value="1"/>
</dbReference>
<dbReference type="AlphaFoldDB" id="A0A9Q0RNA9"/>
<organism evidence="13 14">
    <name type="scientific">Blomia tropicalis</name>
    <name type="common">Mite</name>
    <dbReference type="NCBI Taxonomy" id="40697"/>
    <lineage>
        <taxon>Eukaryota</taxon>
        <taxon>Metazoa</taxon>
        <taxon>Ecdysozoa</taxon>
        <taxon>Arthropoda</taxon>
        <taxon>Chelicerata</taxon>
        <taxon>Arachnida</taxon>
        <taxon>Acari</taxon>
        <taxon>Acariformes</taxon>
        <taxon>Sarcoptiformes</taxon>
        <taxon>Astigmata</taxon>
        <taxon>Glycyphagoidea</taxon>
        <taxon>Echimyopodidae</taxon>
        <taxon>Blomia</taxon>
    </lineage>
</organism>
<sequence length="501" mass="55804">MNRFIDVRRHLLTACSSICYQKVTYRPISFTVTNKRSKRSNCWKQPLPLQWMVTRHLAMSKTNSNYNKLFEQLCLIVGKDNVNQSDQIRRQHGRDEGHFETCPADIVVWPQTTEQVSQVAKLCYENDVPITPFGTGTGLEGGVNAMFGGVCIALTKMDKVVEVNAEDFDCTVEAGVTWRDLNQHLNGTGLFFPIDPGASASLGGMASTGASGTNAVYYGTMKENVINLESSAGFNLTELFIGSEGTLGMITKVTLRLYPIPETLCACKCHFEDNKTTIDTVIELLQNNMPLSRIEYVDKESIMAGNHYSKMDWPVKPALFMEISGNQADIDQIAQSVKDIVVENGGSGFEYSTKNEDRSKLWKARHDLYYACRNTRPGHQVFTTDVAVPISRLTDVILRMNELTEEYDLNGHVGDGNFHSLIVYDENDPEQKKRTHEVAHKLAEFAISLGGTCTGEHGVGRGKLDLVRMEFDSASIDVMRRIKQTLDPKGLLNAGKVIPPL</sequence>
<evidence type="ECO:0000256" key="8">
    <source>
        <dbReference type="ARBA" id="ARBA00023002"/>
    </source>
</evidence>
<evidence type="ECO:0000256" key="7">
    <source>
        <dbReference type="ARBA" id="ARBA00022946"/>
    </source>
</evidence>
<evidence type="ECO:0000313" key="13">
    <source>
        <dbReference type="EMBL" id="KAJ6222203.1"/>
    </source>
</evidence>
<dbReference type="PANTHER" id="PTHR11748">
    <property type="entry name" value="D-LACTATE DEHYDROGENASE"/>
    <property type="match status" value="1"/>
</dbReference>
<dbReference type="InterPro" id="IPR016171">
    <property type="entry name" value="Vanillyl_alc_oxidase_C-sub2"/>
</dbReference>
<dbReference type="InterPro" id="IPR016166">
    <property type="entry name" value="FAD-bd_PCMH"/>
</dbReference>
<dbReference type="OMA" id="GQGFEWA"/>
<gene>
    <name evidence="13" type="ORF">RDWZM_000748</name>
</gene>
<keyword evidence="9" id="KW-0496">Mitochondrion</keyword>